<dbReference type="PANTHER" id="PTHR36115">
    <property type="entry name" value="PROLINE-RICH ANTIGEN HOMOLOG-RELATED"/>
    <property type="match status" value="1"/>
</dbReference>
<dbReference type="Pfam" id="PF00498">
    <property type="entry name" value="FHA"/>
    <property type="match status" value="1"/>
</dbReference>
<dbReference type="Pfam" id="PF06271">
    <property type="entry name" value="RDD"/>
    <property type="match status" value="1"/>
</dbReference>
<proteinExistence type="predicted"/>
<feature type="transmembrane region" description="Helical" evidence="8">
    <location>
        <begin position="42"/>
        <end position="60"/>
    </location>
</feature>
<dbReference type="EMBL" id="JAEINH010000003">
    <property type="protein sequence ID" value="MBI9114365.1"/>
    <property type="molecule type" value="Genomic_DNA"/>
</dbReference>
<dbReference type="CDD" id="cd00060">
    <property type="entry name" value="FHA"/>
    <property type="match status" value="1"/>
</dbReference>
<dbReference type="PANTHER" id="PTHR36115:SF6">
    <property type="entry name" value="PROLINE-RICH ANTIGEN HOMOLOG"/>
    <property type="match status" value="1"/>
</dbReference>
<gene>
    <name evidence="10" type="ORF">JAV76_04980</name>
</gene>
<dbReference type="GO" id="GO:0005886">
    <property type="term" value="C:plasma membrane"/>
    <property type="evidence" value="ECO:0007669"/>
    <property type="project" value="UniProtKB-SubCell"/>
</dbReference>
<accession>A0A934I8X5</accession>
<organism evidence="10 11">
    <name type="scientific">Sanguibacter suaedae</name>
    <dbReference type="NCBI Taxonomy" id="2795737"/>
    <lineage>
        <taxon>Bacteria</taxon>
        <taxon>Bacillati</taxon>
        <taxon>Actinomycetota</taxon>
        <taxon>Actinomycetes</taxon>
        <taxon>Micrococcales</taxon>
        <taxon>Sanguibacteraceae</taxon>
        <taxon>Sanguibacter</taxon>
    </lineage>
</organism>
<evidence type="ECO:0000256" key="2">
    <source>
        <dbReference type="ARBA" id="ARBA00022475"/>
    </source>
</evidence>
<evidence type="ECO:0000256" key="3">
    <source>
        <dbReference type="ARBA" id="ARBA00022553"/>
    </source>
</evidence>
<evidence type="ECO:0000256" key="7">
    <source>
        <dbReference type="SAM" id="MobiDB-lite"/>
    </source>
</evidence>
<dbReference type="InterPro" id="IPR008984">
    <property type="entry name" value="SMAD_FHA_dom_sf"/>
</dbReference>
<evidence type="ECO:0000313" key="11">
    <source>
        <dbReference type="Proteomes" id="UP000602087"/>
    </source>
</evidence>
<dbReference type="InterPro" id="IPR000253">
    <property type="entry name" value="FHA_dom"/>
</dbReference>
<keyword evidence="6 8" id="KW-0472">Membrane</keyword>
<dbReference type="PROSITE" id="PS50006">
    <property type="entry name" value="FHA_DOMAIN"/>
    <property type="match status" value="1"/>
</dbReference>
<feature type="transmembrane region" description="Helical" evidence="8">
    <location>
        <begin position="93"/>
        <end position="116"/>
    </location>
</feature>
<sequence length="314" mass="32504">MTAVPTGAHVSPIARRVVAFAIDLVVCLGLAGTVLALTDEPWYAALTLLETVVAICVWEARTGRTVGNSVLGLRTVRVDGLLAPGIGRVARRALVVGAGFLVAAVGQWAVVASGAWDRSPRRQGWHDAFAGTLVVDVSRRSAATAGRGTPAPRADPWGPMPVAGPATFPQVQDVAPRPGPARPVPAAPAPVAARPPEDAASRPRRYVLAFDNGQTFTVSGTGLVGRRPESAAGEHHDAHLAIDDAARSVSKTHLEFGVDGTGFWVSDRGSTNGTTVLTSSGDPLDVLVGMRVHVPADGSVRVGERQFTARPAAG</sequence>
<comment type="subcellular location">
    <subcellularLocation>
        <location evidence="1">Cell membrane</location>
        <topology evidence="1">Multi-pass membrane protein</topology>
    </subcellularLocation>
</comment>
<evidence type="ECO:0000256" key="5">
    <source>
        <dbReference type="ARBA" id="ARBA00022989"/>
    </source>
</evidence>
<reference evidence="10" key="1">
    <citation type="submission" date="2020-12" db="EMBL/GenBank/DDBJ databases">
        <title>Sanguibacter suaedae sp. nov., isolated from Suaeda aralocaspica.</title>
        <authorList>
            <person name="Ma Q."/>
        </authorList>
    </citation>
    <scope>NUCLEOTIDE SEQUENCE</scope>
    <source>
        <strain evidence="10">YZGR15</strain>
    </source>
</reference>
<keyword evidence="3" id="KW-0597">Phosphoprotein</keyword>
<keyword evidence="4 8" id="KW-0812">Transmembrane</keyword>
<evidence type="ECO:0000256" key="1">
    <source>
        <dbReference type="ARBA" id="ARBA00004651"/>
    </source>
</evidence>
<protein>
    <submittedName>
        <fullName evidence="10">RDD family protein</fullName>
    </submittedName>
</protein>
<feature type="region of interest" description="Disordered" evidence="7">
    <location>
        <begin position="143"/>
        <end position="200"/>
    </location>
</feature>
<dbReference type="Gene3D" id="2.60.200.20">
    <property type="match status" value="1"/>
</dbReference>
<dbReference type="AlphaFoldDB" id="A0A934I8X5"/>
<evidence type="ECO:0000256" key="4">
    <source>
        <dbReference type="ARBA" id="ARBA00022692"/>
    </source>
</evidence>
<evidence type="ECO:0000256" key="8">
    <source>
        <dbReference type="SAM" id="Phobius"/>
    </source>
</evidence>
<keyword evidence="5 8" id="KW-1133">Transmembrane helix</keyword>
<feature type="domain" description="FHA" evidence="9">
    <location>
        <begin position="222"/>
        <end position="276"/>
    </location>
</feature>
<keyword evidence="2" id="KW-1003">Cell membrane</keyword>
<name>A0A934I8X5_9MICO</name>
<evidence type="ECO:0000259" key="9">
    <source>
        <dbReference type="PROSITE" id="PS50006"/>
    </source>
</evidence>
<dbReference type="RefSeq" id="WP_198732924.1">
    <property type="nucleotide sequence ID" value="NZ_JAEINH010000003.1"/>
</dbReference>
<dbReference type="InterPro" id="IPR010432">
    <property type="entry name" value="RDD"/>
</dbReference>
<dbReference type="Proteomes" id="UP000602087">
    <property type="component" value="Unassembled WGS sequence"/>
</dbReference>
<keyword evidence="11" id="KW-1185">Reference proteome</keyword>
<feature type="transmembrane region" description="Helical" evidence="8">
    <location>
        <begin position="17"/>
        <end position="36"/>
    </location>
</feature>
<dbReference type="SUPFAM" id="SSF49879">
    <property type="entry name" value="SMAD/FHA domain"/>
    <property type="match status" value="1"/>
</dbReference>
<comment type="caution">
    <text evidence="10">The sequence shown here is derived from an EMBL/GenBank/DDBJ whole genome shotgun (WGS) entry which is preliminary data.</text>
</comment>
<evidence type="ECO:0000313" key="10">
    <source>
        <dbReference type="EMBL" id="MBI9114365.1"/>
    </source>
</evidence>
<dbReference type="InterPro" id="IPR051791">
    <property type="entry name" value="Pra-immunoreactive"/>
</dbReference>
<evidence type="ECO:0000256" key="6">
    <source>
        <dbReference type="ARBA" id="ARBA00023136"/>
    </source>
</evidence>
<feature type="compositionally biased region" description="Pro residues" evidence="7">
    <location>
        <begin position="177"/>
        <end position="188"/>
    </location>
</feature>